<feature type="domain" description="Regulator of MON1-CCZ1 complex N-terminal" evidence="2">
    <location>
        <begin position="93"/>
        <end position="146"/>
    </location>
</feature>
<dbReference type="Pfam" id="PF21029">
    <property type="entry name" value="RMC1_N"/>
    <property type="match status" value="1"/>
</dbReference>
<evidence type="ECO:0000313" key="5">
    <source>
        <dbReference type="Proteomes" id="UP000332933"/>
    </source>
</evidence>
<dbReference type="Proteomes" id="UP000332933">
    <property type="component" value="Unassembled WGS sequence"/>
</dbReference>
<dbReference type="InterPro" id="IPR040371">
    <property type="entry name" value="RMC1"/>
</dbReference>
<gene>
    <name evidence="4" type="primary">Aste57867_127</name>
    <name evidence="3" type="ORF">As57867_000127</name>
    <name evidence="4" type="ORF">ASTE57867_127</name>
</gene>
<dbReference type="EMBL" id="CAADRA010000004">
    <property type="protein sequence ID" value="VFT77353.1"/>
    <property type="molecule type" value="Genomic_DNA"/>
</dbReference>
<reference evidence="4 5" key="1">
    <citation type="submission" date="2019-03" db="EMBL/GenBank/DDBJ databases">
        <authorList>
            <person name="Gaulin E."/>
            <person name="Dumas B."/>
        </authorList>
    </citation>
    <scope>NUCLEOTIDE SEQUENCE [LARGE SCALE GENOMIC DNA]</scope>
    <source>
        <strain evidence="4">CBS 568.67</strain>
    </source>
</reference>
<dbReference type="GO" id="GO:0031902">
    <property type="term" value="C:late endosome membrane"/>
    <property type="evidence" value="ECO:0007669"/>
    <property type="project" value="TreeGrafter"/>
</dbReference>
<evidence type="ECO:0000259" key="1">
    <source>
        <dbReference type="Pfam" id="PF07035"/>
    </source>
</evidence>
<dbReference type="PANTHER" id="PTHR12897">
    <property type="entry name" value="COLON CANCER-ASSOCIATED PROTEIN MIC1"/>
    <property type="match status" value="1"/>
</dbReference>
<dbReference type="EMBL" id="VJMH01000004">
    <property type="protein sequence ID" value="KAF0720702.1"/>
    <property type="molecule type" value="Genomic_DNA"/>
</dbReference>
<dbReference type="PANTHER" id="PTHR12897:SF4">
    <property type="entry name" value="REGULATOR OF MON1-CCZ1 COMPLEX"/>
    <property type="match status" value="1"/>
</dbReference>
<dbReference type="GO" id="GO:0010506">
    <property type="term" value="P:regulation of autophagy"/>
    <property type="evidence" value="ECO:0007669"/>
    <property type="project" value="InterPro"/>
</dbReference>
<evidence type="ECO:0000313" key="3">
    <source>
        <dbReference type="EMBL" id="KAF0720702.1"/>
    </source>
</evidence>
<sequence length="702" mass="77424">MGTASDLPRAADDTSAHVYLAPTSVSRIVGKEQVDWWYDETHACVISLRPIHLPSSSGDTKLALFVHNVANAQADHGASMSGPHGLFSSNTCLINVKLSVDRRFLAVQRSDMEVELWPTTRATADTALQYSVMCKRSSRILGLFWNAKVLSHRRPSVLTSAQAPRAKPPSQYLALITTGGIELFKITSAKCKFHRLLAYAIHTFWFHPRARLLVLNTGVKGTELRPYFLDGGGLTKCSKVVVAARVEPAHVSLVQLYNSAYILYAAASSSSSMHAPQLLVYRVFPPAETVCVRAFHLGFHDPIVCSVVDHVLVVHSAAYSVACLYDIAIADTNDPFLHPLPLGGLPSSSSASPPLFVAPRFVVATDDEHAKSTASLHSLTLHLPAIAACANVGARPYLVLARFLLRRGDAAAAKRALFATLVARLRDGTMAPPEFRAFVHLTTHLYANTLFHVEDNDKDDEAGFVDVRAANHMLVLLQREWLHHVWHVLVNDAAWTVPTDLVAHFLLVYMDSLHHHCIVVDASILIVYMRTLAKLARWTELIALPMDDSLAVARVLDDYRHAHPAVRQLALDMYHRLGAVDDLVRMLLDDGNITMALRLAMRYATSQKEISHSAPWFFNAVVAAATKQAMDETKTIQVLYALHVFLVSFVPEALARADATKASTVAAECIFPRSLLPTPAHRTRIRRLFGFDDEGSNETNEH</sequence>
<feature type="domain" description="Mic1" evidence="1">
    <location>
        <begin position="473"/>
        <end position="604"/>
    </location>
</feature>
<organism evidence="4 5">
    <name type="scientific">Aphanomyces stellatus</name>
    <dbReference type="NCBI Taxonomy" id="120398"/>
    <lineage>
        <taxon>Eukaryota</taxon>
        <taxon>Sar</taxon>
        <taxon>Stramenopiles</taxon>
        <taxon>Oomycota</taxon>
        <taxon>Saprolegniomycetes</taxon>
        <taxon>Saprolegniales</taxon>
        <taxon>Verrucalvaceae</taxon>
        <taxon>Aphanomyces</taxon>
    </lineage>
</organism>
<keyword evidence="5" id="KW-1185">Reference proteome</keyword>
<reference evidence="3" key="2">
    <citation type="submission" date="2019-06" db="EMBL/GenBank/DDBJ databases">
        <title>Genomics analysis of Aphanomyces spp. identifies a new class of oomycete effector associated with host adaptation.</title>
        <authorList>
            <person name="Gaulin E."/>
        </authorList>
    </citation>
    <scope>NUCLEOTIDE SEQUENCE</scope>
    <source>
        <strain evidence="3">CBS 578.67</strain>
    </source>
</reference>
<dbReference type="OrthoDB" id="26384at2759"/>
<evidence type="ECO:0000313" key="4">
    <source>
        <dbReference type="EMBL" id="VFT77353.1"/>
    </source>
</evidence>
<protein>
    <submittedName>
        <fullName evidence="4">Aste57867_127 protein</fullName>
    </submittedName>
</protein>
<dbReference type="InterPro" id="IPR009755">
    <property type="entry name" value="RMC1_C"/>
</dbReference>
<dbReference type="AlphaFoldDB" id="A0A485K4E5"/>
<dbReference type="GO" id="GO:0005765">
    <property type="term" value="C:lysosomal membrane"/>
    <property type="evidence" value="ECO:0007669"/>
    <property type="project" value="TreeGrafter"/>
</dbReference>
<dbReference type="Pfam" id="PF07035">
    <property type="entry name" value="RMC1_C"/>
    <property type="match status" value="1"/>
</dbReference>
<dbReference type="InterPro" id="IPR049040">
    <property type="entry name" value="RMC1_N"/>
</dbReference>
<accession>A0A485K4E5</accession>
<evidence type="ECO:0000259" key="2">
    <source>
        <dbReference type="Pfam" id="PF21029"/>
    </source>
</evidence>
<dbReference type="GO" id="GO:0035658">
    <property type="term" value="C:Mon1-Ccz1 complex"/>
    <property type="evidence" value="ECO:0007669"/>
    <property type="project" value="InterPro"/>
</dbReference>
<proteinExistence type="predicted"/>
<name>A0A485K4E5_9STRA</name>